<dbReference type="AlphaFoldDB" id="A0A7C8IPR3"/>
<feature type="compositionally biased region" description="Polar residues" evidence="1">
    <location>
        <begin position="250"/>
        <end position="274"/>
    </location>
</feature>
<feature type="region of interest" description="Disordered" evidence="1">
    <location>
        <begin position="324"/>
        <end position="383"/>
    </location>
</feature>
<feature type="compositionally biased region" description="Polar residues" evidence="1">
    <location>
        <begin position="159"/>
        <end position="184"/>
    </location>
</feature>
<feature type="region of interest" description="Disordered" evidence="1">
    <location>
        <begin position="1"/>
        <end position="121"/>
    </location>
</feature>
<organism evidence="2 3">
    <name type="scientific">Xylaria multiplex</name>
    <dbReference type="NCBI Taxonomy" id="323545"/>
    <lineage>
        <taxon>Eukaryota</taxon>
        <taxon>Fungi</taxon>
        <taxon>Dikarya</taxon>
        <taxon>Ascomycota</taxon>
        <taxon>Pezizomycotina</taxon>
        <taxon>Sordariomycetes</taxon>
        <taxon>Xylariomycetidae</taxon>
        <taxon>Xylariales</taxon>
        <taxon>Xylariaceae</taxon>
        <taxon>Xylaria</taxon>
    </lineage>
</organism>
<dbReference type="EMBL" id="WUBL01000208">
    <property type="protein sequence ID" value="KAF2963382.1"/>
    <property type="molecule type" value="Genomic_DNA"/>
</dbReference>
<feature type="region of interest" description="Disordered" evidence="1">
    <location>
        <begin position="250"/>
        <end position="308"/>
    </location>
</feature>
<feature type="region of interest" description="Disordered" evidence="1">
    <location>
        <begin position="835"/>
        <end position="929"/>
    </location>
</feature>
<keyword evidence="3" id="KW-1185">Reference proteome</keyword>
<dbReference type="InParanoid" id="A0A7C8IPR3"/>
<sequence length="1017" mass="114841">MGRKGKGKGRPRDSRGRFISQKSDELLERSRSRSDRSDPSRQPTQSHHSPLPPCPPFSSQLSPLATTPVLPRPVTTPVDPTQPVDPSITAPVDPAQTVDTSIPLTPNPLDPTGPVRRQLFPRRTRHSLVNLVIDRENRPNLYRREGTTVPIQQGPPRNAQGSEGATNLLLSSPQDTQEHPTVSANTPVPLLEESKTTRRIFAPAIPYEWHPESAEQLKRPELTDSKTSVAPFLSTEQIQPAIEENVGISKQQKQAITSATDKPSQLSRELSSPFQDYRDQEPSLPSSSSRSNKLEVRTPQVPGSPLCYPTPNYSISSLLAQFNMDDGQPESSKQGAARHKAKQNPIGTFGGDARNPLLQPGSGNPAPGSDAGTRRRPNVPYSRSDHYRDAAILVEVANVMSLGDFDNLHDSLSFETIYRARQILSELPDAEKNLYLTQALARMTMVTKSPEFFQEFVDRFQVGPNCESPRSQGRRRESGQLSPALFSDNASPQRRPRRDSSPVIVNPGPAQRGWEPTAQPMDYDAQYRGGRWGPYRDYRNDDQRGDRPAGHRRDQDDDIRPRNNRDQDDDTRPRNNRDHRRQDRQDTRDRTSSMKIEHQLFIYHDTEPVSAYISKLDHLVHRYGEAKVMDNLIVGILLDAKSPGAKWFMALPSEEREDLSADYSSFKTQIQKRFGKDRNTMMQRGDRVTHSFENEENFSANDYLDEKIKWYNEAGSLTEDWQALRAYNGLDEHLKTRIAMKTSTTNTMKELRDKVAENHEAAYEEFKRRKAWTSTQERLVKENSRQIQEVKSLVLTRQQYNSNQNQGQNRQVQNKSQEPAPVVVPAGIFKALQKVPDTNVVKPPNPEPADNGGRNQNWGRGRGGWFGSRNNWNNNNYGRNNWNSNGNNNWNNNWNNNFNRRANGSRDNGNENGATNAPNTSQPAIGQEARSAKVFTVDGQTYIQDDSSRQAYHIPDEEIPSIIDQIEMFQPDFEYTDTEPLPLETSSLSPDPTVFPPSLSPSEGDPTTEENTMPKND</sequence>
<reference evidence="2 3" key="1">
    <citation type="submission" date="2019-12" db="EMBL/GenBank/DDBJ databases">
        <title>Draft genome sequence of the ascomycete Xylaria multiplex DSM 110363.</title>
        <authorList>
            <person name="Buettner E."/>
            <person name="Kellner H."/>
        </authorList>
    </citation>
    <scope>NUCLEOTIDE SEQUENCE [LARGE SCALE GENOMIC DNA]</scope>
    <source>
        <strain evidence="2 3">DSM 110363</strain>
    </source>
</reference>
<feature type="region of interest" description="Disordered" evidence="1">
    <location>
        <begin position="464"/>
        <end position="592"/>
    </location>
</feature>
<evidence type="ECO:0000313" key="2">
    <source>
        <dbReference type="EMBL" id="KAF2963382.1"/>
    </source>
</evidence>
<feature type="region of interest" description="Disordered" evidence="1">
    <location>
        <begin position="147"/>
        <end position="184"/>
    </location>
</feature>
<feature type="region of interest" description="Disordered" evidence="1">
    <location>
        <begin position="972"/>
        <end position="1017"/>
    </location>
</feature>
<evidence type="ECO:0000256" key="1">
    <source>
        <dbReference type="SAM" id="MobiDB-lite"/>
    </source>
</evidence>
<gene>
    <name evidence="2" type="ORF">GQX73_g10197</name>
</gene>
<accession>A0A7C8IPR3</accession>
<feature type="compositionally biased region" description="Low complexity" evidence="1">
    <location>
        <begin position="867"/>
        <end position="906"/>
    </location>
</feature>
<feature type="compositionally biased region" description="Polar residues" evidence="1">
    <location>
        <begin position="910"/>
        <end position="924"/>
    </location>
</feature>
<name>A0A7C8IPR3_9PEZI</name>
<evidence type="ECO:0000313" key="3">
    <source>
        <dbReference type="Proteomes" id="UP000481858"/>
    </source>
</evidence>
<proteinExistence type="predicted"/>
<dbReference type="OrthoDB" id="4779089at2759"/>
<feature type="compositionally biased region" description="Basic and acidic residues" evidence="1">
    <location>
        <begin position="534"/>
        <end position="592"/>
    </location>
</feature>
<dbReference type="Proteomes" id="UP000481858">
    <property type="component" value="Unassembled WGS sequence"/>
</dbReference>
<feature type="compositionally biased region" description="Low complexity" evidence="1">
    <location>
        <begin position="282"/>
        <end position="291"/>
    </location>
</feature>
<protein>
    <submittedName>
        <fullName evidence="2">Uncharacterized protein</fullName>
    </submittedName>
</protein>
<feature type="compositionally biased region" description="Basic and acidic residues" evidence="1">
    <location>
        <begin position="10"/>
        <end position="39"/>
    </location>
</feature>
<comment type="caution">
    <text evidence="2">The sequence shown here is derived from an EMBL/GenBank/DDBJ whole genome shotgun (WGS) entry which is preliminary data.</text>
</comment>
<feature type="compositionally biased region" description="Low complexity" evidence="1">
    <location>
        <begin position="63"/>
        <end position="86"/>
    </location>
</feature>